<reference evidence="10 11" key="1">
    <citation type="journal article" date="2010" name="Nature">
        <title>The Ectocarpus genome and the independent evolution of multicellularity in brown algae.</title>
        <authorList>
            <person name="Cock J.M."/>
            <person name="Sterck L."/>
            <person name="Rouze P."/>
            <person name="Scornet D."/>
            <person name="Allen A.E."/>
            <person name="Amoutzias G."/>
            <person name="Anthouard V."/>
            <person name="Artiguenave F."/>
            <person name="Aury J.M."/>
            <person name="Badger J.H."/>
            <person name="Beszteri B."/>
            <person name="Billiau K."/>
            <person name="Bonnet E."/>
            <person name="Bothwell J.H."/>
            <person name="Bowler C."/>
            <person name="Boyen C."/>
            <person name="Brownlee C."/>
            <person name="Carrano C.J."/>
            <person name="Charrier B."/>
            <person name="Cho G.Y."/>
            <person name="Coelho S.M."/>
            <person name="Collen J."/>
            <person name="Corre E."/>
            <person name="Da Silva C."/>
            <person name="Delage L."/>
            <person name="Delaroque N."/>
            <person name="Dittami S.M."/>
            <person name="Doulbeau S."/>
            <person name="Elias M."/>
            <person name="Farnham G."/>
            <person name="Gachon C.M."/>
            <person name="Gschloessl B."/>
            <person name="Heesch S."/>
            <person name="Jabbari K."/>
            <person name="Jubin C."/>
            <person name="Kawai H."/>
            <person name="Kimura K."/>
            <person name="Kloareg B."/>
            <person name="Kupper F.C."/>
            <person name="Lang D."/>
            <person name="Le Bail A."/>
            <person name="Leblanc C."/>
            <person name="Lerouge P."/>
            <person name="Lohr M."/>
            <person name="Lopez P.J."/>
            <person name="Martens C."/>
            <person name="Maumus F."/>
            <person name="Michel G."/>
            <person name="Miranda-Saavedra D."/>
            <person name="Morales J."/>
            <person name="Moreau H."/>
            <person name="Motomura T."/>
            <person name="Nagasato C."/>
            <person name="Napoli C.A."/>
            <person name="Nelson D.R."/>
            <person name="Nyvall-Collen P."/>
            <person name="Peters A.F."/>
            <person name="Pommier C."/>
            <person name="Potin P."/>
            <person name="Poulain J."/>
            <person name="Quesneville H."/>
            <person name="Read B."/>
            <person name="Rensing S.A."/>
            <person name="Ritter A."/>
            <person name="Rousvoal S."/>
            <person name="Samanta M."/>
            <person name="Samson G."/>
            <person name="Schroeder D.C."/>
            <person name="Segurens B."/>
            <person name="Strittmatter M."/>
            <person name="Tonon T."/>
            <person name="Tregear J.W."/>
            <person name="Valentin K."/>
            <person name="von Dassow P."/>
            <person name="Yamagishi T."/>
            <person name="Van de Peer Y."/>
            <person name="Wincker P."/>
        </authorList>
    </citation>
    <scope>NUCLEOTIDE SEQUENCE [LARGE SCALE GENOMIC DNA]</scope>
    <source>
        <strain evidence="11">Ec32 / CCAP1310/4</strain>
    </source>
</reference>
<feature type="transmembrane region" description="Helical" evidence="8">
    <location>
        <begin position="153"/>
        <end position="173"/>
    </location>
</feature>
<dbReference type="GO" id="GO:0016192">
    <property type="term" value="P:vesicle-mediated transport"/>
    <property type="evidence" value="ECO:0007669"/>
    <property type="project" value="InterPro"/>
</dbReference>
<feature type="transmembrane region" description="Helical" evidence="8">
    <location>
        <begin position="93"/>
        <end position="113"/>
    </location>
</feature>
<keyword evidence="6 8" id="KW-0472">Membrane</keyword>
<name>D7FHC9_ECTSI</name>
<dbReference type="InterPro" id="IPR007305">
    <property type="entry name" value="Vesicle_transpt_Got1/SFT2"/>
</dbReference>
<evidence type="ECO:0000256" key="4">
    <source>
        <dbReference type="ARBA" id="ARBA00022927"/>
    </source>
</evidence>
<comment type="similarity">
    <text evidence="7 8">Belongs to the SFT2 family.</text>
</comment>
<sequence>MSETTAGKWFNLGGGGADSQPASSQSSRFPSMPNVNIPGFRREQEPTLANEMCEMCPSLTFQQRVGGFVACLALGYLLSFLSTVMLWSGDLSSFALIYCLGSLIAIGATSFLIGPRRQCGKMFHKKRRIACVIYLVLLFAVIILAFLGTPAGIILLVLIVQMCAAVWYTASYIPYGRAMIKGTLCPCLKDLENQDG</sequence>
<dbReference type="InterPro" id="IPR011691">
    <property type="entry name" value="Vesicle_transpt_SFT2"/>
</dbReference>
<dbReference type="GO" id="GO:0012505">
    <property type="term" value="C:endomembrane system"/>
    <property type="evidence" value="ECO:0007669"/>
    <property type="project" value="UniProtKB-ARBA"/>
</dbReference>
<evidence type="ECO:0000256" key="3">
    <source>
        <dbReference type="ARBA" id="ARBA00022692"/>
    </source>
</evidence>
<evidence type="ECO:0000256" key="2">
    <source>
        <dbReference type="ARBA" id="ARBA00022448"/>
    </source>
</evidence>
<dbReference type="OMA" id="CVREAIW"/>
<evidence type="ECO:0000313" key="10">
    <source>
        <dbReference type="EMBL" id="CBJ28496.1"/>
    </source>
</evidence>
<dbReference type="GO" id="GO:0016020">
    <property type="term" value="C:membrane"/>
    <property type="evidence" value="ECO:0007669"/>
    <property type="project" value="UniProtKB-SubCell"/>
</dbReference>
<dbReference type="Pfam" id="PF04178">
    <property type="entry name" value="Got1"/>
    <property type="match status" value="1"/>
</dbReference>
<feature type="compositionally biased region" description="Polar residues" evidence="9">
    <location>
        <begin position="20"/>
        <end position="29"/>
    </location>
</feature>
<keyword evidence="4 8" id="KW-0653">Protein transport</keyword>
<evidence type="ECO:0000256" key="5">
    <source>
        <dbReference type="ARBA" id="ARBA00022989"/>
    </source>
</evidence>
<dbReference type="InParanoid" id="D7FHC9"/>
<dbReference type="STRING" id="2880.D7FHC9"/>
<dbReference type="Proteomes" id="UP000002630">
    <property type="component" value="Linkage Group LG09"/>
</dbReference>
<comment type="function">
    <text evidence="8">May be involved in fusion of retrograde transport vesicles derived from an endocytic compartment with the Golgi complex.</text>
</comment>
<comment type="subcellular location">
    <subcellularLocation>
        <location evidence="1 8">Membrane</location>
        <topology evidence="1 8">Multi-pass membrane protein</topology>
    </subcellularLocation>
</comment>
<feature type="transmembrane region" description="Helical" evidence="8">
    <location>
        <begin position="65"/>
        <end position="87"/>
    </location>
</feature>
<proteinExistence type="inferred from homology"/>
<dbReference type="GO" id="GO:0005737">
    <property type="term" value="C:cytoplasm"/>
    <property type="evidence" value="ECO:0007669"/>
    <property type="project" value="UniProtKB-ARBA"/>
</dbReference>
<evidence type="ECO:0000256" key="9">
    <source>
        <dbReference type="SAM" id="MobiDB-lite"/>
    </source>
</evidence>
<dbReference type="OrthoDB" id="73614at2759"/>
<dbReference type="EMBL" id="FN647757">
    <property type="protein sequence ID" value="CBJ28496.1"/>
    <property type="molecule type" value="Genomic_DNA"/>
</dbReference>
<gene>
    <name evidence="10" type="ORF">Esi_0107_0038</name>
</gene>
<evidence type="ECO:0000256" key="8">
    <source>
        <dbReference type="RuleBase" id="RU363111"/>
    </source>
</evidence>
<dbReference type="GO" id="GO:0015031">
    <property type="term" value="P:protein transport"/>
    <property type="evidence" value="ECO:0007669"/>
    <property type="project" value="UniProtKB-KW"/>
</dbReference>
<keyword evidence="2 8" id="KW-0813">Transport</keyword>
<keyword evidence="5 8" id="KW-1133">Transmembrane helix</keyword>
<protein>
    <recommendedName>
        <fullName evidence="8">Vesicle transport protein</fullName>
    </recommendedName>
</protein>
<evidence type="ECO:0000256" key="1">
    <source>
        <dbReference type="ARBA" id="ARBA00004141"/>
    </source>
</evidence>
<dbReference type="PANTHER" id="PTHR23137">
    <property type="entry name" value="VESICLE TRANSPORT PROTEIN-RELATED"/>
    <property type="match status" value="1"/>
</dbReference>
<organism evidence="10 11">
    <name type="scientific">Ectocarpus siliculosus</name>
    <name type="common">Brown alga</name>
    <name type="synonym">Conferva siliculosa</name>
    <dbReference type="NCBI Taxonomy" id="2880"/>
    <lineage>
        <taxon>Eukaryota</taxon>
        <taxon>Sar</taxon>
        <taxon>Stramenopiles</taxon>
        <taxon>Ochrophyta</taxon>
        <taxon>PX clade</taxon>
        <taxon>Phaeophyceae</taxon>
        <taxon>Ectocarpales</taxon>
        <taxon>Ectocarpaceae</taxon>
        <taxon>Ectocarpus</taxon>
    </lineage>
</organism>
<feature type="transmembrane region" description="Helical" evidence="8">
    <location>
        <begin position="129"/>
        <end position="147"/>
    </location>
</feature>
<dbReference type="eggNOG" id="KOG2887">
    <property type="taxonomic scope" value="Eukaryota"/>
</dbReference>
<dbReference type="PANTHER" id="PTHR23137:SF6">
    <property type="entry name" value="VESICLE TRANSPORT PROTEIN"/>
    <property type="match status" value="1"/>
</dbReference>
<dbReference type="EMBL" id="FN649734">
    <property type="protein sequence ID" value="CBJ28496.1"/>
    <property type="molecule type" value="Genomic_DNA"/>
</dbReference>
<evidence type="ECO:0000256" key="7">
    <source>
        <dbReference type="ARBA" id="ARBA00025800"/>
    </source>
</evidence>
<evidence type="ECO:0000256" key="6">
    <source>
        <dbReference type="ARBA" id="ARBA00023136"/>
    </source>
</evidence>
<evidence type="ECO:0000313" key="11">
    <source>
        <dbReference type="Proteomes" id="UP000002630"/>
    </source>
</evidence>
<dbReference type="AlphaFoldDB" id="D7FHC9"/>
<accession>D7FHC9</accession>
<keyword evidence="3 8" id="KW-0812">Transmembrane</keyword>
<keyword evidence="11" id="KW-1185">Reference proteome</keyword>
<feature type="region of interest" description="Disordered" evidence="9">
    <location>
        <begin position="11"/>
        <end position="35"/>
    </location>
</feature>